<keyword evidence="2" id="KW-0472">Membrane</keyword>
<evidence type="ECO:0000256" key="1">
    <source>
        <dbReference type="SAM" id="MobiDB-lite"/>
    </source>
</evidence>
<evidence type="ECO:0000259" key="3">
    <source>
        <dbReference type="PROSITE" id="PS50011"/>
    </source>
</evidence>
<organism evidence="4 5">
    <name type="scientific">Gigaspora margarita</name>
    <dbReference type="NCBI Taxonomy" id="4874"/>
    <lineage>
        <taxon>Eukaryota</taxon>
        <taxon>Fungi</taxon>
        <taxon>Fungi incertae sedis</taxon>
        <taxon>Mucoromycota</taxon>
        <taxon>Glomeromycotina</taxon>
        <taxon>Glomeromycetes</taxon>
        <taxon>Diversisporales</taxon>
        <taxon>Gigasporaceae</taxon>
        <taxon>Gigaspora</taxon>
    </lineage>
</organism>
<dbReference type="SUPFAM" id="SSF56112">
    <property type="entry name" value="Protein kinase-like (PK-like)"/>
    <property type="match status" value="1"/>
</dbReference>
<feature type="domain" description="Protein kinase" evidence="3">
    <location>
        <begin position="1"/>
        <end position="295"/>
    </location>
</feature>
<comment type="caution">
    <text evidence="4">The sequence shown here is derived from an EMBL/GenBank/DDBJ whole genome shotgun (WGS) entry which is preliminary data.</text>
</comment>
<dbReference type="InterPro" id="IPR011009">
    <property type="entry name" value="Kinase-like_dom_sf"/>
</dbReference>
<keyword evidence="5" id="KW-1185">Reference proteome</keyword>
<sequence>MSSLPTDSFKISITTSPTAESNNNITSQPTSSPESENVVSLNVETPEKIKKHTSQISSLYTNQELNRSATSLSTVDYIVPSNDPRSSTQIYKLQSIDYSTFSDTSPLGDSKSIKILVSTWKNDKDMTKIALKKVESLVTFSQALKDYPNENNENKSLVDNHPQNILVHNGQIMISDLGISKAIPKKSPIIPTLPYIDPNYLASPNVYPRDKHLDIYSLGVLMHDVSSGKQPFENLPYNQLLAVRLLEGLRLNPVNGTPLELVDLYEQCWDNDANVRPTISDILARLGRLKLDPVWVDNDDIIGNGVKKKLPTVEFNDDIKGIILESKHAFGTGSVSFSNGNISEEEDLERGCIRRRHKFAIFICWIVIFCAGAFSIIFFGVIKFATSKN</sequence>
<keyword evidence="2" id="KW-1133">Transmembrane helix</keyword>
<accession>A0ABN7UKX1</accession>
<dbReference type="Pfam" id="PF00069">
    <property type="entry name" value="Pkinase"/>
    <property type="match status" value="1"/>
</dbReference>
<dbReference type="EMBL" id="CAJVQB010003932">
    <property type="protein sequence ID" value="CAG8621932.1"/>
    <property type="molecule type" value="Genomic_DNA"/>
</dbReference>
<dbReference type="InterPro" id="IPR000719">
    <property type="entry name" value="Prot_kinase_dom"/>
</dbReference>
<proteinExistence type="predicted"/>
<name>A0ABN7UKX1_GIGMA</name>
<evidence type="ECO:0000313" key="4">
    <source>
        <dbReference type="EMBL" id="CAG8621932.1"/>
    </source>
</evidence>
<keyword evidence="2" id="KW-0812">Transmembrane</keyword>
<feature type="transmembrane region" description="Helical" evidence="2">
    <location>
        <begin position="359"/>
        <end position="382"/>
    </location>
</feature>
<evidence type="ECO:0000313" key="5">
    <source>
        <dbReference type="Proteomes" id="UP000789901"/>
    </source>
</evidence>
<dbReference type="PROSITE" id="PS50011">
    <property type="entry name" value="PROTEIN_KINASE_DOM"/>
    <property type="match status" value="1"/>
</dbReference>
<feature type="region of interest" description="Disordered" evidence="1">
    <location>
        <begin position="1"/>
        <end position="38"/>
    </location>
</feature>
<dbReference type="SMART" id="SM00220">
    <property type="entry name" value="S_TKc"/>
    <property type="match status" value="1"/>
</dbReference>
<reference evidence="4 5" key="1">
    <citation type="submission" date="2021-06" db="EMBL/GenBank/DDBJ databases">
        <authorList>
            <person name="Kallberg Y."/>
            <person name="Tangrot J."/>
            <person name="Rosling A."/>
        </authorList>
    </citation>
    <scope>NUCLEOTIDE SEQUENCE [LARGE SCALE GENOMIC DNA]</scope>
    <source>
        <strain evidence="4 5">120-4 pot B 10/14</strain>
    </source>
</reference>
<dbReference type="PANTHER" id="PTHR23257">
    <property type="entry name" value="SERINE-THREONINE PROTEIN KINASE"/>
    <property type="match status" value="1"/>
</dbReference>
<gene>
    <name evidence="4" type="ORF">GMARGA_LOCUS7886</name>
</gene>
<dbReference type="InterPro" id="IPR050167">
    <property type="entry name" value="Ser_Thr_protein_kinase"/>
</dbReference>
<protein>
    <submittedName>
        <fullName evidence="4">36848_t:CDS:1</fullName>
    </submittedName>
</protein>
<dbReference type="Gene3D" id="1.10.510.10">
    <property type="entry name" value="Transferase(Phosphotransferase) domain 1"/>
    <property type="match status" value="1"/>
</dbReference>
<evidence type="ECO:0000256" key="2">
    <source>
        <dbReference type="SAM" id="Phobius"/>
    </source>
</evidence>
<dbReference type="Proteomes" id="UP000789901">
    <property type="component" value="Unassembled WGS sequence"/>
</dbReference>